<dbReference type="RefSeq" id="WP_149267231.1">
    <property type="nucleotide sequence ID" value="NZ_VFJB01000009.1"/>
</dbReference>
<dbReference type="PANTHER" id="PTHR33215:SF13">
    <property type="entry name" value="PROTEIN DISTAL ANTENNA"/>
    <property type="match status" value="1"/>
</dbReference>
<organism evidence="2 3">
    <name type="scientific">Deferribacter autotrophicus</name>
    <dbReference type="NCBI Taxonomy" id="500465"/>
    <lineage>
        <taxon>Bacteria</taxon>
        <taxon>Pseudomonadati</taxon>
        <taxon>Deferribacterota</taxon>
        <taxon>Deferribacteres</taxon>
        <taxon>Deferribacterales</taxon>
        <taxon>Deferribacteraceae</taxon>
        <taxon>Deferribacter</taxon>
    </lineage>
</organism>
<sequence>MIKSRRSYSKEFKLEAVQLTLNSDKSVKEIASDLGISYQLLCKWRSAYKSDNEECFPGKGNLKPSEKEYHELRKKVLDLEEEREILKKALAIFSSARSKNTGL</sequence>
<evidence type="ECO:0000313" key="3">
    <source>
        <dbReference type="Proteomes" id="UP000322876"/>
    </source>
</evidence>
<dbReference type="SUPFAM" id="SSF46689">
    <property type="entry name" value="Homeodomain-like"/>
    <property type="match status" value="1"/>
</dbReference>
<dbReference type="GO" id="GO:0006313">
    <property type="term" value="P:DNA transposition"/>
    <property type="evidence" value="ECO:0007669"/>
    <property type="project" value="InterPro"/>
</dbReference>
<feature type="coiled-coil region" evidence="1">
    <location>
        <begin position="62"/>
        <end position="89"/>
    </location>
</feature>
<dbReference type="InterPro" id="IPR002514">
    <property type="entry name" value="Transposase_8"/>
</dbReference>
<accession>A0A5A8F5F6</accession>
<dbReference type="InterPro" id="IPR051839">
    <property type="entry name" value="RD_transcriptional_regulator"/>
</dbReference>
<dbReference type="EMBL" id="VFJB01000009">
    <property type="protein sequence ID" value="KAA0257087.1"/>
    <property type="molecule type" value="Genomic_DNA"/>
</dbReference>
<dbReference type="OrthoDB" id="9801287at2"/>
<keyword evidence="1" id="KW-0175">Coiled coil</keyword>
<evidence type="ECO:0000256" key="1">
    <source>
        <dbReference type="SAM" id="Coils"/>
    </source>
</evidence>
<dbReference type="GO" id="GO:0003677">
    <property type="term" value="F:DNA binding"/>
    <property type="evidence" value="ECO:0007669"/>
    <property type="project" value="InterPro"/>
</dbReference>
<dbReference type="AlphaFoldDB" id="A0A5A8F5F6"/>
<evidence type="ECO:0000313" key="2">
    <source>
        <dbReference type="EMBL" id="KAA0257087.1"/>
    </source>
</evidence>
<name>A0A5A8F5F6_9BACT</name>
<dbReference type="InterPro" id="IPR009057">
    <property type="entry name" value="Homeodomain-like_sf"/>
</dbReference>
<dbReference type="GO" id="GO:0004803">
    <property type="term" value="F:transposase activity"/>
    <property type="evidence" value="ECO:0007669"/>
    <property type="project" value="InterPro"/>
</dbReference>
<dbReference type="PANTHER" id="PTHR33215">
    <property type="entry name" value="PROTEIN DISTAL ANTENNA"/>
    <property type="match status" value="1"/>
</dbReference>
<reference evidence="2 3" key="1">
    <citation type="submission" date="2019-06" db="EMBL/GenBank/DDBJ databases">
        <title>Genomic insights into carbon and energy metabolism of Deferribacter autotrophicus revealed new metabolic traits in the phylum Deferribacteres.</title>
        <authorList>
            <person name="Slobodkin A.I."/>
            <person name="Slobodkina G.B."/>
            <person name="Allioux M."/>
            <person name="Alain K."/>
            <person name="Jebbar M."/>
            <person name="Shadrin V."/>
            <person name="Kublanov I.V."/>
            <person name="Toshchakov S.V."/>
            <person name="Bonch-Osmolovskaya E.A."/>
        </authorList>
    </citation>
    <scope>NUCLEOTIDE SEQUENCE [LARGE SCALE GENOMIC DNA]</scope>
    <source>
        <strain evidence="2 3">SL50</strain>
    </source>
</reference>
<keyword evidence="3" id="KW-1185">Reference proteome</keyword>
<protein>
    <submittedName>
        <fullName evidence="2">Transposase</fullName>
    </submittedName>
</protein>
<dbReference type="Proteomes" id="UP000322876">
    <property type="component" value="Unassembled WGS sequence"/>
</dbReference>
<dbReference type="Gene3D" id="1.10.10.60">
    <property type="entry name" value="Homeodomain-like"/>
    <property type="match status" value="1"/>
</dbReference>
<proteinExistence type="predicted"/>
<comment type="caution">
    <text evidence="2">The sequence shown here is derived from an EMBL/GenBank/DDBJ whole genome shotgun (WGS) entry which is preliminary data.</text>
</comment>
<dbReference type="Pfam" id="PF01527">
    <property type="entry name" value="HTH_Tnp_1"/>
    <property type="match status" value="1"/>
</dbReference>
<gene>
    <name evidence="2" type="ORF">FHQ18_10995</name>
</gene>